<dbReference type="Ensembl" id="ENSGACT00000020557.1">
    <property type="protein sequence ID" value="ENSGACP00000020518.1"/>
    <property type="gene ID" value="ENSGACG00000015557.1"/>
</dbReference>
<dbReference type="InParanoid" id="G3PSD2"/>
<organism evidence="3">
    <name type="scientific">Gasterosteus aculeatus</name>
    <name type="common">Three-spined stickleback</name>
    <dbReference type="NCBI Taxonomy" id="69293"/>
    <lineage>
        <taxon>Eukaryota</taxon>
        <taxon>Metazoa</taxon>
        <taxon>Chordata</taxon>
        <taxon>Craniata</taxon>
        <taxon>Vertebrata</taxon>
        <taxon>Euteleostomi</taxon>
        <taxon>Actinopterygii</taxon>
        <taxon>Neopterygii</taxon>
        <taxon>Teleostei</taxon>
        <taxon>Neoteleostei</taxon>
        <taxon>Acanthomorphata</taxon>
        <taxon>Eupercaria</taxon>
        <taxon>Perciformes</taxon>
        <taxon>Cottioidei</taxon>
        <taxon>Gasterosteales</taxon>
        <taxon>Gasterosteidae</taxon>
        <taxon>Gasterosteus</taxon>
    </lineage>
</organism>
<name>G3PSD2_GASAC</name>
<proteinExistence type="predicted"/>
<reference evidence="3" key="1">
    <citation type="submission" date="2006-01" db="EMBL/GenBank/DDBJ databases">
        <authorList>
            <person name="Lindblad-Toh K."/>
            <person name="Mauceli E."/>
            <person name="Grabherr M."/>
            <person name="Chang J.L."/>
            <person name="Lander E.S."/>
        </authorList>
    </citation>
    <scope>NUCLEOTIDE SEQUENCE [LARGE SCALE GENOMIC DNA]</scope>
</reference>
<evidence type="ECO:0000256" key="1">
    <source>
        <dbReference type="ARBA" id="ARBA00022729"/>
    </source>
</evidence>
<evidence type="ECO:0000313" key="3">
    <source>
        <dbReference type="Ensembl" id="ENSGACP00000020518.1"/>
    </source>
</evidence>
<dbReference type="GO" id="GO:0009986">
    <property type="term" value="C:cell surface"/>
    <property type="evidence" value="ECO:0007669"/>
    <property type="project" value="TreeGrafter"/>
</dbReference>
<reference evidence="3" key="2">
    <citation type="submission" date="2024-04" db="UniProtKB">
        <authorList>
            <consortium name="Ensembl"/>
        </authorList>
    </citation>
    <scope>IDENTIFICATION</scope>
</reference>
<dbReference type="AlphaFoldDB" id="G3PSD2"/>
<keyword evidence="2" id="KW-0325">Glycoprotein</keyword>
<dbReference type="OMA" id="PQQIALM"/>
<evidence type="ECO:0000256" key="2">
    <source>
        <dbReference type="ARBA" id="ARBA00023180"/>
    </source>
</evidence>
<dbReference type="PANTHER" id="PTHR23412:SF19">
    <property type="entry name" value="STEREOCILIN 1"/>
    <property type="match status" value="1"/>
</dbReference>
<dbReference type="PANTHER" id="PTHR23412">
    <property type="entry name" value="STEREOCILIN RELATED"/>
    <property type="match status" value="1"/>
</dbReference>
<dbReference type="InterPro" id="IPR026664">
    <property type="entry name" value="Stereocilin-rel"/>
</dbReference>
<protein>
    <submittedName>
        <fullName evidence="3">Uncharacterized protein</fullName>
    </submittedName>
</protein>
<accession>G3PSD2</accession>
<dbReference type="GO" id="GO:0007160">
    <property type="term" value="P:cell-matrix adhesion"/>
    <property type="evidence" value="ECO:0007669"/>
    <property type="project" value="TreeGrafter"/>
</dbReference>
<dbReference type="STRING" id="69293.ENSGACP00000020518"/>
<keyword evidence="1" id="KW-0732">Signal</keyword>
<sequence>AFGSMSSWDTAVFIEIGVLAAGLPDMAMSALVREQIEGITPAAVSMIPPDKFSVVFHQRQISMFSYEQAAAVTVEQLSALSDIQRTALAMVLTPWEDRPVDFRGKK</sequence>
<dbReference type="eggNOG" id="ENOG502S4PG">
    <property type="taxonomic scope" value="Eukaryota"/>
</dbReference>
<dbReference type="Bgee" id="ENSGACG00000015557">
    <property type="expression patterns" value="Expressed in mesonephros"/>
</dbReference>